<reference evidence="1 2" key="1">
    <citation type="journal article" date="2017" name="Viruses">
        <title>Phage Biodiversity in Artisanal Cheese Wheys Reflects the Complexity of the Fermentation Process.</title>
        <authorList>
            <person name="Mahony J."/>
            <person name="Moscarelli A."/>
            <person name="Kelleher P."/>
            <person name="Lugli G.A."/>
            <person name="Ventura M."/>
            <person name="Settanni L."/>
            <person name="van Sinderen D."/>
        </authorList>
    </citation>
    <scope>NUCLEOTIDE SEQUENCE [LARGE SCALE GENOMIC DNA]</scope>
</reference>
<name>A0A1W6JIA7_9CAUD</name>
<gene>
    <name evidence="1" type="ORF">AM6_014</name>
</gene>
<sequence>MKFKELLDVLHPYTDINIFIEYTNSLTLFETSKPGLLEGNHQSYYDKHKDWDVVHAYPDHNTIDGNYMAIRIEAPISHEHFYQVYEEDNSHLYCECGDSIPNTLGEY</sequence>
<keyword evidence="2" id="KW-1185">Reference proteome</keyword>
<accession>A0A1W6JIA7</accession>
<dbReference type="Proteomes" id="UP000223464">
    <property type="component" value="Segment"/>
</dbReference>
<dbReference type="EMBL" id="KY554766">
    <property type="protein sequence ID" value="ARM65961.1"/>
    <property type="molecule type" value="Genomic_DNA"/>
</dbReference>
<evidence type="ECO:0000313" key="2">
    <source>
        <dbReference type="Proteomes" id="UP000223464"/>
    </source>
</evidence>
<proteinExistence type="predicted"/>
<organism evidence="1 2">
    <name type="scientific">Lactococcus phage AM6</name>
    <dbReference type="NCBI Taxonomy" id="1965474"/>
    <lineage>
        <taxon>Viruses</taxon>
        <taxon>Duplodnaviria</taxon>
        <taxon>Heunggongvirae</taxon>
        <taxon>Uroviricota</taxon>
        <taxon>Caudoviricetes</taxon>
        <taxon>Teubervirus</taxon>
        <taxon>Teubervirus AM6</taxon>
    </lineage>
</organism>
<protein>
    <submittedName>
        <fullName evidence="1">Uncharacterized protein</fullName>
    </submittedName>
</protein>
<evidence type="ECO:0000313" key="1">
    <source>
        <dbReference type="EMBL" id="ARM65961.1"/>
    </source>
</evidence>